<organism evidence="2 3">
    <name type="scientific">Candidatus Saccharicenans subterraneus</name>
    <dbReference type="NCBI Taxonomy" id="2508984"/>
    <lineage>
        <taxon>Bacteria</taxon>
        <taxon>Candidatus Aminicenantota</taxon>
        <taxon>Candidatus Aminicenantia</taxon>
        <taxon>Candidatus Aminicenantales</taxon>
        <taxon>Candidatus Saccharicenantaceae</taxon>
        <taxon>Candidatus Saccharicenans</taxon>
    </lineage>
</organism>
<evidence type="ECO:0000313" key="2">
    <source>
        <dbReference type="EMBL" id="RFT16359.1"/>
    </source>
</evidence>
<evidence type="ECO:0000313" key="3">
    <source>
        <dbReference type="Proteomes" id="UP000257323"/>
    </source>
</evidence>
<reference evidence="2 3" key="1">
    <citation type="submission" date="2018-08" db="EMBL/GenBank/DDBJ databases">
        <title>Genome analysis of the thermophilic bacterium of the candidate phylum Aminicenantes from deep subsurface aquifer revealed its physiology and ecological role.</title>
        <authorList>
            <person name="Kadnikov V.V."/>
            <person name="Mardanov A.V."/>
            <person name="Beletsky A.V."/>
            <person name="Karnachuk O.V."/>
            <person name="Ravin N.V."/>
        </authorList>
    </citation>
    <scope>NUCLEOTIDE SEQUENCE [LARGE SCALE GENOMIC DNA]</scope>
    <source>
        <strain evidence="2">BY38</strain>
    </source>
</reference>
<name>A0A3E2BNP3_9BACT</name>
<dbReference type="EMBL" id="QUAH01000004">
    <property type="protein sequence ID" value="RFT16359.1"/>
    <property type="molecule type" value="Genomic_DNA"/>
</dbReference>
<feature type="compositionally biased region" description="Polar residues" evidence="1">
    <location>
        <begin position="1"/>
        <end position="12"/>
    </location>
</feature>
<protein>
    <submittedName>
        <fullName evidence="2">Uncharacterized protein</fullName>
    </submittedName>
</protein>
<gene>
    <name evidence="2" type="ORF">OP8BY_1963</name>
</gene>
<accession>A0A3E2BNP3</accession>
<dbReference type="Proteomes" id="UP000257323">
    <property type="component" value="Unassembled WGS sequence"/>
</dbReference>
<dbReference type="AlphaFoldDB" id="A0A3E2BNP3"/>
<comment type="caution">
    <text evidence="2">The sequence shown here is derived from an EMBL/GenBank/DDBJ whole genome shotgun (WGS) entry which is preliminary data.</text>
</comment>
<proteinExistence type="predicted"/>
<feature type="region of interest" description="Disordered" evidence="1">
    <location>
        <begin position="1"/>
        <end position="40"/>
    </location>
</feature>
<evidence type="ECO:0000256" key="1">
    <source>
        <dbReference type="SAM" id="MobiDB-lite"/>
    </source>
</evidence>
<sequence length="40" mass="4246">MPLSVPGSSSFTHRARTTKGLPWTGKKPGRANLRLIPGTA</sequence>